<dbReference type="PANTHER" id="PTHR21325">
    <property type="entry name" value="PHOSPHOLIPASE B, PLB1"/>
    <property type="match status" value="1"/>
</dbReference>
<reference evidence="2" key="1">
    <citation type="submission" date="2020-07" db="EMBL/GenBank/DDBJ databases">
        <authorList>
            <person name="Nazaruddin N."/>
        </authorList>
    </citation>
    <scope>NUCLEOTIDE SEQUENCE</scope>
</reference>
<accession>A0A6V7H4G8</accession>
<dbReference type="CDD" id="cd01824">
    <property type="entry name" value="Phospholipase_B_like"/>
    <property type="match status" value="1"/>
</dbReference>
<dbReference type="InterPro" id="IPR001087">
    <property type="entry name" value="GDSL"/>
</dbReference>
<protein>
    <recommendedName>
        <fullName evidence="4">Phospholipase B1, membrane-associated</fullName>
    </recommendedName>
</protein>
<dbReference type="InterPro" id="IPR035547">
    <property type="entry name" value="Phospholipase_B"/>
</dbReference>
<dbReference type="InterPro" id="IPR036514">
    <property type="entry name" value="SGNH_hydro_sf"/>
</dbReference>
<dbReference type="SUPFAM" id="SSF52266">
    <property type="entry name" value="SGNH hydrolase"/>
    <property type="match status" value="2"/>
</dbReference>
<dbReference type="InterPro" id="IPR038885">
    <property type="entry name" value="PLB1"/>
</dbReference>
<dbReference type="GO" id="GO:0004620">
    <property type="term" value="F:phospholipase activity"/>
    <property type="evidence" value="ECO:0007669"/>
    <property type="project" value="InterPro"/>
</dbReference>
<dbReference type="Pfam" id="PF00657">
    <property type="entry name" value="Lipase_GDSL"/>
    <property type="match status" value="1"/>
</dbReference>
<name>A0A6V7H4G8_9HYME</name>
<gene>
    <name evidence="2" type="ORF">MHI_LOCUS289027</name>
</gene>
<dbReference type="GO" id="GO:0006644">
    <property type="term" value="P:phospholipid metabolic process"/>
    <property type="evidence" value="ECO:0007669"/>
    <property type="project" value="TreeGrafter"/>
</dbReference>
<keyword evidence="1" id="KW-0732">Signal</keyword>
<evidence type="ECO:0000256" key="1">
    <source>
        <dbReference type="SAM" id="SignalP"/>
    </source>
</evidence>
<evidence type="ECO:0000313" key="2">
    <source>
        <dbReference type="EMBL" id="CAD1472345.1"/>
    </source>
</evidence>
<dbReference type="EMBL" id="CAJDYZ010005253">
    <property type="protein sequence ID" value="CAD1472345.1"/>
    <property type="molecule type" value="Genomic_DNA"/>
</dbReference>
<sequence>MDMLRFCLLLQLCVLAVSQKTVLDSPINLYLYRQVRNWFLQNFGMKNEERSFLAQNLKSLVEKEVSKNVPFPCNVTGGRSSKIPESVHRLRPGDIDVIAAMGDSLTAGNGLFATNLLEVFIENRGATALIGGQGTWRTYLTLPNILKEYNPKLIGYAYGDSLTNQPGSQLDVAEIGAMSRDMPFMAKHLVGRIKNDSRIDVKRHWKLISLLIGHNDFCTDICTLSSPWSVLDNHRLDLINTFKILRDNLPRTLVILHVMANLKELVAARQGKNFLKCYLTTTFECPCLFALQFRDQRQKYFEIMERWQNIEEEVADYPEFHTNDFTIIVSLILKGKLPLAEDGHIDLSYLSADCFHLSQKSNARMVNSVWNTLFEPIDNKSTNWAPIYEKFLCPTAEIPFFLTRENSKGINK</sequence>
<keyword evidence="3" id="KW-1185">Reference proteome</keyword>
<dbReference type="Proteomes" id="UP000752696">
    <property type="component" value="Unassembled WGS sequence"/>
</dbReference>
<dbReference type="Gene3D" id="3.40.50.1110">
    <property type="entry name" value="SGNH hydrolase"/>
    <property type="match status" value="1"/>
</dbReference>
<feature type="non-terminal residue" evidence="2">
    <location>
        <position position="1"/>
    </location>
</feature>
<evidence type="ECO:0008006" key="4">
    <source>
        <dbReference type="Google" id="ProtNLM"/>
    </source>
</evidence>
<dbReference type="AlphaFoldDB" id="A0A6V7H4G8"/>
<dbReference type="OrthoDB" id="10265800at2759"/>
<dbReference type="PANTHER" id="PTHR21325:SF31">
    <property type="entry name" value="GH22081P-RELATED"/>
    <property type="match status" value="1"/>
</dbReference>
<proteinExistence type="predicted"/>
<comment type="caution">
    <text evidence="2">The sequence shown here is derived from an EMBL/GenBank/DDBJ whole genome shotgun (WGS) entry which is preliminary data.</text>
</comment>
<feature type="chain" id="PRO_5028318818" description="Phospholipase B1, membrane-associated" evidence="1">
    <location>
        <begin position="19"/>
        <end position="412"/>
    </location>
</feature>
<feature type="signal peptide" evidence="1">
    <location>
        <begin position="1"/>
        <end position="18"/>
    </location>
</feature>
<evidence type="ECO:0000313" key="3">
    <source>
        <dbReference type="Proteomes" id="UP000752696"/>
    </source>
</evidence>
<organism evidence="2 3">
    <name type="scientific">Heterotrigona itama</name>
    <dbReference type="NCBI Taxonomy" id="395501"/>
    <lineage>
        <taxon>Eukaryota</taxon>
        <taxon>Metazoa</taxon>
        <taxon>Ecdysozoa</taxon>
        <taxon>Arthropoda</taxon>
        <taxon>Hexapoda</taxon>
        <taxon>Insecta</taxon>
        <taxon>Pterygota</taxon>
        <taxon>Neoptera</taxon>
        <taxon>Endopterygota</taxon>
        <taxon>Hymenoptera</taxon>
        <taxon>Apocrita</taxon>
        <taxon>Aculeata</taxon>
        <taxon>Apoidea</taxon>
        <taxon>Anthophila</taxon>
        <taxon>Apidae</taxon>
        <taxon>Heterotrigona</taxon>
    </lineage>
</organism>